<feature type="transmembrane region" description="Helical" evidence="4">
    <location>
        <begin position="182"/>
        <end position="202"/>
    </location>
</feature>
<keyword evidence="3" id="KW-0804">Transcription</keyword>
<proteinExistence type="predicted"/>
<dbReference type="SMART" id="SM00342">
    <property type="entry name" value="HTH_ARAC"/>
    <property type="match status" value="1"/>
</dbReference>
<dbReference type="InterPro" id="IPR009057">
    <property type="entry name" value="Homeodomain-like_sf"/>
</dbReference>
<keyword evidence="7" id="KW-1185">Reference proteome</keyword>
<dbReference type="PANTHER" id="PTHR43280:SF29">
    <property type="entry name" value="ARAC-FAMILY TRANSCRIPTIONAL REGULATOR"/>
    <property type="match status" value="1"/>
</dbReference>
<dbReference type="OrthoDB" id="9779074at2"/>
<feature type="transmembrane region" description="Helical" evidence="4">
    <location>
        <begin position="70"/>
        <end position="92"/>
    </location>
</feature>
<feature type="transmembrane region" description="Helical" evidence="4">
    <location>
        <begin position="208"/>
        <end position="229"/>
    </location>
</feature>
<evidence type="ECO:0000256" key="2">
    <source>
        <dbReference type="ARBA" id="ARBA00023125"/>
    </source>
</evidence>
<evidence type="ECO:0000256" key="4">
    <source>
        <dbReference type="SAM" id="Phobius"/>
    </source>
</evidence>
<keyword evidence="2" id="KW-0238">DNA-binding</keyword>
<dbReference type="PROSITE" id="PS00041">
    <property type="entry name" value="HTH_ARAC_FAMILY_1"/>
    <property type="match status" value="1"/>
</dbReference>
<protein>
    <submittedName>
        <fullName evidence="6">Helix-turn-helix domain-containing protein</fullName>
    </submittedName>
</protein>
<dbReference type="Gene3D" id="1.10.10.60">
    <property type="entry name" value="Homeodomain-like"/>
    <property type="match status" value="2"/>
</dbReference>
<gene>
    <name evidence="6" type="ORF">SAMN02927903_02008</name>
</gene>
<dbReference type="AlphaFoldDB" id="A0A1G5HTT1"/>
<feature type="domain" description="HTH araC/xylS-type" evidence="5">
    <location>
        <begin position="263"/>
        <end position="364"/>
    </location>
</feature>
<feature type="transmembrane region" description="Helical" evidence="4">
    <location>
        <begin position="143"/>
        <end position="161"/>
    </location>
</feature>
<dbReference type="InterPro" id="IPR018062">
    <property type="entry name" value="HTH_AraC-typ_CS"/>
</dbReference>
<dbReference type="Pfam" id="PF12833">
    <property type="entry name" value="HTH_18"/>
    <property type="match status" value="1"/>
</dbReference>
<dbReference type="InterPro" id="IPR018060">
    <property type="entry name" value="HTH_AraC"/>
</dbReference>
<dbReference type="PROSITE" id="PS01124">
    <property type="entry name" value="HTH_ARAC_FAMILY_2"/>
    <property type="match status" value="1"/>
</dbReference>
<keyword evidence="4" id="KW-0812">Transmembrane</keyword>
<dbReference type="SUPFAM" id="SSF46689">
    <property type="entry name" value="Homeodomain-like"/>
    <property type="match status" value="1"/>
</dbReference>
<evidence type="ECO:0000256" key="1">
    <source>
        <dbReference type="ARBA" id="ARBA00023015"/>
    </source>
</evidence>
<dbReference type="PANTHER" id="PTHR43280">
    <property type="entry name" value="ARAC-FAMILY TRANSCRIPTIONAL REGULATOR"/>
    <property type="match status" value="1"/>
</dbReference>
<dbReference type="STRING" id="490189.SAMN02927903_02008"/>
<evidence type="ECO:0000313" key="7">
    <source>
        <dbReference type="Proteomes" id="UP000199354"/>
    </source>
</evidence>
<organism evidence="6 7">
    <name type="scientific">Flavobacterium caeni</name>
    <dbReference type="NCBI Taxonomy" id="490189"/>
    <lineage>
        <taxon>Bacteria</taxon>
        <taxon>Pseudomonadati</taxon>
        <taxon>Bacteroidota</taxon>
        <taxon>Flavobacteriia</taxon>
        <taxon>Flavobacteriales</taxon>
        <taxon>Flavobacteriaceae</taxon>
        <taxon>Flavobacterium</taxon>
    </lineage>
</organism>
<reference evidence="6 7" key="1">
    <citation type="submission" date="2016-10" db="EMBL/GenBank/DDBJ databases">
        <authorList>
            <person name="de Groot N.N."/>
        </authorList>
    </citation>
    <scope>NUCLEOTIDE SEQUENCE [LARGE SCALE GENOMIC DNA]</scope>
    <source>
        <strain evidence="6 7">CGMCC 1.7031</strain>
    </source>
</reference>
<feature type="transmembrane region" description="Helical" evidence="4">
    <location>
        <begin position="104"/>
        <end position="123"/>
    </location>
</feature>
<name>A0A1G5HTT1_9FLAO</name>
<evidence type="ECO:0000313" key="6">
    <source>
        <dbReference type="EMBL" id="SCY67275.1"/>
    </source>
</evidence>
<keyword evidence="4" id="KW-0472">Membrane</keyword>
<dbReference type="Proteomes" id="UP000199354">
    <property type="component" value="Unassembled WGS sequence"/>
</dbReference>
<evidence type="ECO:0000259" key="5">
    <source>
        <dbReference type="PROSITE" id="PS01124"/>
    </source>
</evidence>
<accession>A0A1G5HTT1</accession>
<keyword evidence="1" id="KW-0805">Transcription regulation</keyword>
<dbReference type="RefSeq" id="WP_091142809.1">
    <property type="nucleotide sequence ID" value="NZ_FMVF01000008.1"/>
</dbReference>
<keyword evidence="4" id="KW-1133">Transmembrane helix</keyword>
<feature type="transmembrane region" description="Helical" evidence="4">
    <location>
        <begin position="12"/>
        <end position="29"/>
    </location>
</feature>
<dbReference type="EMBL" id="FMVF01000008">
    <property type="protein sequence ID" value="SCY67275.1"/>
    <property type="molecule type" value="Genomic_DNA"/>
</dbReference>
<dbReference type="GO" id="GO:0003700">
    <property type="term" value="F:DNA-binding transcription factor activity"/>
    <property type="evidence" value="ECO:0007669"/>
    <property type="project" value="InterPro"/>
</dbReference>
<dbReference type="GO" id="GO:0043565">
    <property type="term" value="F:sequence-specific DNA binding"/>
    <property type="evidence" value="ECO:0007669"/>
    <property type="project" value="InterPro"/>
</dbReference>
<sequence length="370" mass="42165">MGVVYHFNFYNSLMLAGIIQGIIFGIVVLGAKKYRVLSTRLLAAFILSFSFDNLQYYLEDAGFISEAEFWTIWFVPFQLLSGILFLGYGLRLIEPDRPLDKREFWLLTPFLTALVLAIVYKTAYALDPQNTALWSLPDVAEPVLEYTSIAIDFSVVVYLFTRIRETEKSNKELADRLRWFKRVIVALFLLSLVWLLVALADYQFGLNYWYAVYIGMAMAIYWMGHVGIYKFGVEQEKRKNKPLTEPNADSDSKTKNEHIAALENLLVAQRRFLDPMLTLDKVAEELKISKSHLSRTINAELGIGFPDYLNALRVAEAKAYLHDPQFANYTLVAIGLEAGFNSKTTFNAAFKKATSLTPSEYRKTQIGSNS</sequence>
<evidence type="ECO:0000256" key="3">
    <source>
        <dbReference type="ARBA" id="ARBA00023163"/>
    </source>
</evidence>